<feature type="region of interest" description="Disordered" evidence="1">
    <location>
        <begin position="120"/>
        <end position="170"/>
    </location>
</feature>
<dbReference type="Proteomes" id="UP000023435">
    <property type="component" value="Unassembled WGS sequence"/>
</dbReference>
<dbReference type="Pfam" id="PF04120">
    <property type="entry name" value="Iron_permease"/>
    <property type="match status" value="1"/>
</dbReference>
<keyword evidence="2" id="KW-0812">Transmembrane</keyword>
<dbReference type="RefSeq" id="WP_082723409.1">
    <property type="nucleotide sequence ID" value="NZ_JAJA02000001.1"/>
</dbReference>
<keyword evidence="2" id="KW-1133">Transmembrane helix</keyword>
<evidence type="ECO:0000313" key="4">
    <source>
        <dbReference type="Proteomes" id="UP000023435"/>
    </source>
</evidence>
<sequence length="170" mass="18869">MSLRHAFERGAKAAARFTGHPTCFGLAVGVVLAWVVSGPLFGFSDTWQLVINTGTTIITFLMVFLIQNSQNRDSAAVQIKLDELIRAVRRADNTLLDMEELDEATLEQFRNRYEALAKKARDGGARAACEDPSFGMDDDGDRDASPRPDRHGADPRDRDGERRSNTQDEV</sequence>
<keyword evidence="4" id="KW-1185">Reference proteome</keyword>
<evidence type="ECO:0000256" key="1">
    <source>
        <dbReference type="SAM" id="MobiDB-lite"/>
    </source>
</evidence>
<name>A0A108U5N3_9GAMM</name>
<evidence type="ECO:0008006" key="5">
    <source>
        <dbReference type="Google" id="ProtNLM"/>
    </source>
</evidence>
<gene>
    <name evidence="3" type="ORF">AZ78_0557</name>
</gene>
<evidence type="ECO:0000313" key="3">
    <source>
        <dbReference type="EMBL" id="KWS03011.1"/>
    </source>
</evidence>
<evidence type="ECO:0000256" key="2">
    <source>
        <dbReference type="SAM" id="Phobius"/>
    </source>
</evidence>
<dbReference type="OrthoDB" id="119761at2"/>
<feature type="transmembrane region" description="Helical" evidence="2">
    <location>
        <begin position="21"/>
        <end position="41"/>
    </location>
</feature>
<dbReference type="AlphaFoldDB" id="A0A108U5N3"/>
<proteinExistence type="predicted"/>
<reference evidence="3 4" key="1">
    <citation type="journal article" date="2014" name="Genome Announc.">
        <title>Draft Genome Sequence of Lysobacter capsici AZ78, a Bacterium Antagonistic to Plant-Pathogenic Oomycetes.</title>
        <authorList>
            <person name="Puopolo G."/>
            <person name="Sonego P."/>
            <person name="Engelen K."/>
            <person name="Pertot I."/>
        </authorList>
    </citation>
    <scope>NUCLEOTIDE SEQUENCE [LARGE SCALE GENOMIC DNA]</scope>
    <source>
        <strain evidence="3 4">AZ78</strain>
    </source>
</reference>
<dbReference type="EMBL" id="JAJA02000001">
    <property type="protein sequence ID" value="KWS03011.1"/>
    <property type="molecule type" value="Genomic_DNA"/>
</dbReference>
<protein>
    <recommendedName>
        <fullName evidence="5">Low affinity iron permease family protein</fullName>
    </recommendedName>
</protein>
<comment type="caution">
    <text evidence="3">The sequence shown here is derived from an EMBL/GenBank/DDBJ whole genome shotgun (WGS) entry which is preliminary data.</text>
</comment>
<feature type="compositionally biased region" description="Basic and acidic residues" evidence="1">
    <location>
        <begin position="142"/>
        <end position="170"/>
    </location>
</feature>
<organism evidence="3 4">
    <name type="scientific">Lysobacter capsici AZ78</name>
    <dbReference type="NCBI Taxonomy" id="1444315"/>
    <lineage>
        <taxon>Bacteria</taxon>
        <taxon>Pseudomonadati</taxon>
        <taxon>Pseudomonadota</taxon>
        <taxon>Gammaproteobacteria</taxon>
        <taxon>Lysobacterales</taxon>
        <taxon>Lysobacteraceae</taxon>
        <taxon>Lysobacter</taxon>
    </lineage>
</organism>
<keyword evidence="2" id="KW-0472">Membrane</keyword>
<feature type="transmembrane region" description="Helical" evidence="2">
    <location>
        <begin position="47"/>
        <end position="66"/>
    </location>
</feature>
<dbReference type="GO" id="GO:0055085">
    <property type="term" value="P:transmembrane transport"/>
    <property type="evidence" value="ECO:0007669"/>
    <property type="project" value="InterPro"/>
</dbReference>
<accession>A0A108U5N3</accession>
<dbReference type="InterPro" id="IPR007251">
    <property type="entry name" value="Iron_permease_Fet4"/>
</dbReference>